<sequence>MTPGTPEAPEASGIPGPEAPEASDGSATPWNTVSTRTLVHALVRTDGTVDAGELYTVAGLLSMSDQQVRLCVRRLVSEGRFTHEGRGRKAVLRAVADPTGSFAPDADHVRFAYRQDHGLAPWDGRWHLFAFAVPESARAARDALRDTLLGLGATPLQGGLYAAANPVEPLVEARAHQLGVASQLTCLTSADLRIGELSEPRALAAALWPLDEIAARHDRLAVFARSSLDRLGRREPTDGEPTDGEPLTAPERLTLAVRLAAAFTYAMRPDPLLPPELLPRPWPGARARELFAAAWTVLTKSPAPESGSPLPRLFALYEDLADPTR</sequence>
<name>A0ABZ1LHJ5_9ACTN</name>
<reference evidence="4 5" key="1">
    <citation type="submission" date="2022-10" db="EMBL/GenBank/DDBJ databases">
        <title>The complete genomes of actinobacterial strains from the NBC collection.</title>
        <authorList>
            <person name="Joergensen T.S."/>
            <person name="Alvarez Arevalo M."/>
            <person name="Sterndorff E.B."/>
            <person name="Faurdal D."/>
            <person name="Vuksanovic O."/>
            <person name="Mourched A.-S."/>
            <person name="Charusanti P."/>
            <person name="Shaw S."/>
            <person name="Blin K."/>
            <person name="Weber T."/>
        </authorList>
    </citation>
    <scope>NUCLEOTIDE SEQUENCE [LARGE SCALE GENOMIC DNA]</scope>
    <source>
        <strain evidence="4 5">NBC_00123</strain>
    </source>
</reference>
<dbReference type="InterPro" id="IPR013225">
    <property type="entry name" value="PaaX_C"/>
</dbReference>
<dbReference type="PIRSF" id="PIRSF020623">
    <property type="entry name" value="PaaX"/>
    <property type="match status" value="1"/>
</dbReference>
<protein>
    <submittedName>
        <fullName evidence="4">Transcriptional regulator</fullName>
    </submittedName>
</protein>
<dbReference type="InterPro" id="IPR011965">
    <property type="entry name" value="PaaX_trns_reg"/>
</dbReference>
<evidence type="ECO:0000313" key="4">
    <source>
        <dbReference type="EMBL" id="WTR73963.1"/>
    </source>
</evidence>
<dbReference type="Proteomes" id="UP001622594">
    <property type="component" value="Chromosome"/>
</dbReference>
<gene>
    <name evidence="4" type="ORF">OG814_34090</name>
</gene>
<dbReference type="Pfam" id="PF20803">
    <property type="entry name" value="PaaX_M"/>
    <property type="match status" value="1"/>
</dbReference>
<dbReference type="Gene3D" id="3.30.70.2650">
    <property type="match status" value="1"/>
</dbReference>
<feature type="domain" description="Transcriptional repressor PaaX-like central Cas2-like" evidence="3">
    <location>
        <begin position="120"/>
        <end position="192"/>
    </location>
</feature>
<dbReference type="Gene3D" id="1.20.58.1460">
    <property type="match status" value="1"/>
</dbReference>
<feature type="region of interest" description="Disordered" evidence="1">
    <location>
        <begin position="1"/>
        <end position="30"/>
    </location>
</feature>
<evidence type="ECO:0000259" key="2">
    <source>
        <dbReference type="Pfam" id="PF08223"/>
    </source>
</evidence>
<dbReference type="Pfam" id="PF08223">
    <property type="entry name" value="PaaX_C"/>
    <property type="match status" value="1"/>
</dbReference>
<dbReference type="RefSeq" id="WP_406080323.1">
    <property type="nucleotide sequence ID" value="NZ_CP108188.1"/>
</dbReference>
<organism evidence="4 5">
    <name type="scientific">Streptomyces zaomyceticus</name>
    <dbReference type="NCBI Taxonomy" id="68286"/>
    <lineage>
        <taxon>Bacteria</taxon>
        <taxon>Bacillati</taxon>
        <taxon>Actinomycetota</taxon>
        <taxon>Actinomycetes</taxon>
        <taxon>Kitasatosporales</taxon>
        <taxon>Streptomycetaceae</taxon>
        <taxon>Streptomyces</taxon>
    </lineage>
</organism>
<evidence type="ECO:0000313" key="5">
    <source>
        <dbReference type="Proteomes" id="UP001622594"/>
    </source>
</evidence>
<dbReference type="EMBL" id="CP108188">
    <property type="protein sequence ID" value="WTR73963.1"/>
    <property type="molecule type" value="Genomic_DNA"/>
</dbReference>
<dbReference type="PANTHER" id="PTHR30319">
    <property type="entry name" value="PHENYLACETIC ACID REGULATOR-RELATED TRANSCRIPTIONAL REPRESSOR"/>
    <property type="match status" value="1"/>
</dbReference>
<feature type="domain" description="Transcriptional repressor PaaX-like C-terminal" evidence="2">
    <location>
        <begin position="245"/>
        <end position="299"/>
    </location>
</feature>
<keyword evidence="5" id="KW-1185">Reference proteome</keyword>
<accession>A0ABZ1LHJ5</accession>
<dbReference type="PANTHER" id="PTHR30319:SF1">
    <property type="entry name" value="TRANSCRIPTIONAL REPRESSOR PAAX"/>
    <property type="match status" value="1"/>
</dbReference>
<dbReference type="InterPro" id="IPR048846">
    <property type="entry name" value="PaaX-like_central"/>
</dbReference>
<evidence type="ECO:0000259" key="3">
    <source>
        <dbReference type="Pfam" id="PF20803"/>
    </source>
</evidence>
<evidence type="ECO:0000256" key="1">
    <source>
        <dbReference type="SAM" id="MobiDB-lite"/>
    </source>
</evidence>
<proteinExistence type="predicted"/>